<dbReference type="InterPro" id="IPR050189">
    <property type="entry name" value="MFS_Efflux_Transporters"/>
</dbReference>
<feature type="transmembrane region" description="Helical" evidence="6">
    <location>
        <begin position="136"/>
        <end position="154"/>
    </location>
</feature>
<geneLocation type="plasmid" evidence="8 9">
    <name>pAtCFBP5507a</name>
</geneLocation>
<keyword evidence="5 6" id="KW-0472">Membrane</keyword>
<dbReference type="InterPro" id="IPR011701">
    <property type="entry name" value="MFS"/>
</dbReference>
<protein>
    <submittedName>
        <fullName evidence="8">MFS transporter</fullName>
    </submittedName>
</protein>
<feature type="domain" description="Major facilitator superfamily (MFS) profile" evidence="7">
    <location>
        <begin position="8"/>
        <end position="382"/>
    </location>
</feature>
<evidence type="ECO:0000256" key="2">
    <source>
        <dbReference type="ARBA" id="ARBA00022475"/>
    </source>
</evidence>
<evidence type="ECO:0000259" key="7">
    <source>
        <dbReference type="PROSITE" id="PS50850"/>
    </source>
</evidence>
<evidence type="ECO:0000256" key="4">
    <source>
        <dbReference type="ARBA" id="ARBA00022989"/>
    </source>
</evidence>
<proteinExistence type="predicted"/>
<dbReference type="RefSeq" id="WP_246666492.1">
    <property type="nucleotide sequence ID" value="NZ_CP109970.1"/>
</dbReference>
<evidence type="ECO:0000313" key="9">
    <source>
        <dbReference type="Proteomes" id="UP000298735"/>
    </source>
</evidence>
<dbReference type="GO" id="GO:0005886">
    <property type="term" value="C:plasma membrane"/>
    <property type="evidence" value="ECO:0007669"/>
    <property type="project" value="UniProtKB-SubCell"/>
</dbReference>
<dbReference type="InterPro" id="IPR020846">
    <property type="entry name" value="MFS_dom"/>
</dbReference>
<dbReference type="PANTHER" id="PTHR43124:SF3">
    <property type="entry name" value="CHLORAMPHENICOL EFFLUX PUMP RV0191"/>
    <property type="match status" value="1"/>
</dbReference>
<keyword evidence="2" id="KW-1003">Cell membrane</keyword>
<dbReference type="KEGG" id="asal:CFBP5507_25175"/>
<feature type="transmembrane region" description="Helical" evidence="6">
    <location>
        <begin position="293"/>
        <end position="312"/>
    </location>
</feature>
<evidence type="ECO:0000256" key="5">
    <source>
        <dbReference type="ARBA" id="ARBA00023136"/>
    </source>
</evidence>
<feature type="transmembrane region" description="Helical" evidence="6">
    <location>
        <begin position="333"/>
        <end position="354"/>
    </location>
</feature>
<feature type="transmembrane region" description="Helical" evidence="6">
    <location>
        <begin position="243"/>
        <end position="263"/>
    </location>
</feature>
<evidence type="ECO:0000256" key="1">
    <source>
        <dbReference type="ARBA" id="ARBA00004651"/>
    </source>
</evidence>
<sequence>MSSNIMIAQFVLALGGMFLGTAEFAAMGLLPDMARTFEVDIPSAGHFVSAYAIGVVIGAPLLSVLTARMEKRRLLMFLATLVIIGNGTSAMANSYALEMIARFISGLPHGAYYGTAGVVSASLAPASQRTRAISRVMLGLAAANVIGVPAATWMGQALGWRSAFGAVALGGTALLVLLPLTVPKRPVDRAASPLCELSAFRSPQVWFTLATAAIGFGGMFAVYSYITPTLVNVTGQPDSMVPWYLALWGAGMVVGNVVGGWLADRSLTGTIIGFMIWGVVFLTAFYWTAETPLLAAGTLFFIGVGFALVPALQARLMDAAPKAQSLASATNHSAFNFSNALGAWTGGIAIGLGYGWESTGLVAGALALLGLVIFVVSLSFEKNVVNEKVTA</sequence>
<feature type="transmembrane region" description="Helical" evidence="6">
    <location>
        <begin position="360"/>
        <end position="380"/>
    </location>
</feature>
<comment type="subcellular location">
    <subcellularLocation>
        <location evidence="1">Cell membrane</location>
        <topology evidence="1">Multi-pass membrane protein</topology>
    </subcellularLocation>
</comment>
<dbReference type="InterPro" id="IPR036259">
    <property type="entry name" value="MFS_trans_sf"/>
</dbReference>
<feature type="transmembrane region" description="Helical" evidence="6">
    <location>
        <begin position="103"/>
        <end position="124"/>
    </location>
</feature>
<dbReference type="GO" id="GO:0022857">
    <property type="term" value="F:transmembrane transporter activity"/>
    <property type="evidence" value="ECO:0007669"/>
    <property type="project" value="InterPro"/>
</dbReference>
<keyword evidence="8" id="KW-0614">Plasmid</keyword>
<evidence type="ECO:0000313" key="8">
    <source>
        <dbReference type="EMBL" id="UYZ10833.1"/>
    </source>
</evidence>
<reference evidence="8" key="1">
    <citation type="submission" date="2022-10" db="EMBL/GenBank/DDBJ databases">
        <title>Complete genome sequence of Agrobacterium salinitolerans CFBP5507.</title>
        <authorList>
            <person name="Tchabashvili S."/>
            <person name="Yen H.-C."/>
            <person name="Haryono M."/>
            <person name="Lin Y.-C."/>
            <person name="Lai E.-M."/>
            <person name="Kuo C.-H."/>
        </authorList>
    </citation>
    <scope>NUCLEOTIDE SEQUENCE</scope>
    <source>
        <strain evidence="8">CFBP5507</strain>
        <plasmid evidence="8">pAtCFBP5507a</plasmid>
    </source>
</reference>
<feature type="transmembrane region" description="Helical" evidence="6">
    <location>
        <begin position="48"/>
        <end position="67"/>
    </location>
</feature>
<dbReference type="PANTHER" id="PTHR43124">
    <property type="entry name" value="PURINE EFFLUX PUMP PBUE"/>
    <property type="match status" value="1"/>
</dbReference>
<dbReference type="Pfam" id="PF07690">
    <property type="entry name" value="MFS_1"/>
    <property type="match status" value="1"/>
</dbReference>
<dbReference type="Proteomes" id="UP000298735">
    <property type="component" value="Plasmid pAtCFBP5507a"/>
</dbReference>
<dbReference type="AlphaFoldDB" id="A0A9X9KGF5"/>
<evidence type="ECO:0000256" key="6">
    <source>
        <dbReference type="SAM" id="Phobius"/>
    </source>
</evidence>
<keyword evidence="4 6" id="KW-1133">Transmembrane helix</keyword>
<feature type="transmembrane region" description="Helical" evidence="6">
    <location>
        <begin position="160"/>
        <end position="182"/>
    </location>
</feature>
<keyword evidence="3 6" id="KW-0812">Transmembrane</keyword>
<feature type="transmembrane region" description="Helical" evidence="6">
    <location>
        <begin position="203"/>
        <end position="223"/>
    </location>
</feature>
<accession>A0A9X9KGF5</accession>
<feature type="transmembrane region" description="Helical" evidence="6">
    <location>
        <begin position="270"/>
        <end position="287"/>
    </location>
</feature>
<name>A0A9X9KGF5_9HYPH</name>
<evidence type="ECO:0000256" key="3">
    <source>
        <dbReference type="ARBA" id="ARBA00022692"/>
    </source>
</evidence>
<dbReference type="CDD" id="cd17324">
    <property type="entry name" value="MFS_NepI_like"/>
    <property type="match status" value="1"/>
</dbReference>
<dbReference type="PROSITE" id="PS50850">
    <property type="entry name" value="MFS"/>
    <property type="match status" value="1"/>
</dbReference>
<feature type="transmembrane region" description="Helical" evidence="6">
    <location>
        <begin position="74"/>
        <end position="97"/>
    </location>
</feature>
<dbReference type="Gene3D" id="1.20.1250.20">
    <property type="entry name" value="MFS general substrate transporter like domains"/>
    <property type="match status" value="2"/>
</dbReference>
<gene>
    <name evidence="8" type="ORF">CFBP5507_25175</name>
</gene>
<dbReference type="EMBL" id="CP109970">
    <property type="protein sequence ID" value="UYZ10833.1"/>
    <property type="molecule type" value="Genomic_DNA"/>
</dbReference>
<organism evidence="8 9">
    <name type="scientific">Agrobacterium salinitolerans</name>
    <dbReference type="NCBI Taxonomy" id="1183413"/>
    <lineage>
        <taxon>Bacteria</taxon>
        <taxon>Pseudomonadati</taxon>
        <taxon>Pseudomonadota</taxon>
        <taxon>Alphaproteobacteria</taxon>
        <taxon>Hyphomicrobiales</taxon>
        <taxon>Rhizobiaceae</taxon>
        <taxon>Rhizobium/Agrobacterium group</taxon>
        <taxon>Agrobacterium</taxon>
    </lineage>
</organism>
<dbReference type="SUPFAM" id="SSF103473">
    <property type="entry name" value="MFS general substrate transporter"/>
    <property type="match status" value="1"/>
</dbReference>